<gene>
    <name evidence="7" type="primary">psbU</name>
    <name evidence="8" type="ordered locus">Cyast_2672</name>
</gene>
<evidence type="ECO:0000256" key="1">
    <source>
        <dbReference type="ARBA" id="ARBA00004170"/>
    </source>
</evidence>
<keyword evidence="7" id="KW-0602">Photosynthesis</keyword>
<dbReference type="NCBIfam" id="NF002708">
    <property type="entry name" value="PRK02515.1"/>
    <property type="match status" value="1"/>
</dbReference>
<evidence type="ECO:0000256" key="2">
    <source>
        <dbReference type="ARBA" id="ARBA00010827"/>
    </source>
</evidence>
<evidence type="ECO:0000256" key="4">
    <source>
        <dbReference type="ARBA" id="ARBA00023078"/>
    </source>
</evidence>
<keyword evidence="7" id="KW-0813">Transport</keyword>
<feature type="signal peptide" evidence="7">
    <location>
        <begin position="1"/>
        <end position="28"/>
    </location>
</feature>
<keyword evidence="5 7" id="KW-0472">Membrane</keyword>
<comment type="function">
    <text evidence="7">One of the extrinsic, lumenal subunits of photosystem II (PSII). PSII is a light-driven water plastoquinone oxidoreductase, using light energy to abstract electrons from H(2)O, generating a proton gradient subsequently used for ATP formation. The extrinsic proteins stabilize the structure of photosystem II oxygen-evolving complex (OEC), the ion environment of oxygen evolution and protect the OEC against heat-induced inactivation.</text>
</comment>
<feature type="chain" id="PRO_5009016569" description="Photosystem II extrinsic protein U" evidence="7">
    <location>
        <begin position="29"/>
        <end position="142"/>
    </location>
</feature>
<dbReference type="EMBL" id="CP003940">
    <property type="protein sequence ID" value="AFZ48615.1"/>
    <property type="molecule type" value="Genomic_DNA"/>
</dbReference>
<evidence type="ECO:0000256" key="3">
    <source>
        <dbReference type="ARBA" id="ARBA00022982"/>
    </source>
</evidence>
<dbReference type="Proteomes" id="UP000010483">
    <property type="component" value="Chromosome"/>
</dbReference>
<evidence type="ECO:0000256" key="6">
    <source>
        <dbReference type="ARBA" id="ARBA00023276"/>
    </source>
</evidence>
<dbReference type="PROSITE" id="PS51257">
    <property type="entry name" value="PROKAR_LIPOPROTEIN"/>
    <property type="match status" value="1"/>
</dbReference>
<dbReference type="GO" id="GO:0042549">
    <property type="term" value="P:photosystem II stabilization"/>
    <property type="evidence" value="ECO:0007669"/>
    <property type="project" value="InterPro"/>
</dbReference>
<keyword evidence="7" id="KW-0732">Signal</keyword>
<evidence type="ECO:0000256" key="5">
    <source>
        <dbReference type="ARBA" id="ARBA00023136"/>
    </source>
</evidence>
<sequence precursor="true">MKLWQSITAYFSVLVVSCALLFAQPAQALDFNAISQLSPQILAVEGDRRNVADDLLTTEFGQKIDVNNSDIRDFRELRGFYPKLASIIIQNAPYEEVEDVLNIPGLSDKQKERLQANLDRFSATPPADVFNEGDERYNAGVY</sequence>
<accession>K9YQE7</accession>
<keyword evidence="4 7" id="KW-0793">Thylakoid</keyword>
<dbReference type="Pfam" id="PF06514">
    <property type="entry name" value="PsbU"/>
    <property type="match status" value="1"/>
</dbReference>
<name>K9YQE7_CYASC</name>
<organism evidence="8 9">
    <name type="scientific">Cyanobacterium stanieri (strain ATCC 29140 / PCC 7202)</name>
    <dbReference type="NCBI Taxonomy" id="292563"/>
    <lineage>
        <taxon>Bacteria</taxon>
        <taxon>Bacillati</taxon>
        <taxon>Cyanobacteriota</taxon>
        <taxon>Cyanophyceae</taxon>
        <taxon>Oscillatoriophycideae</taxon>
        <taxon>Chroococcales</taxon>
        <taxon>Geminocystaceae</taxon>
        <taxon>Cyanobacterium</taxon>
    </lineage>
</organism>
<dbReference type="HOGENOM" id="CLU_141240_1_0_3"/>
<dbReference type="STRING" id="292563.Cyast_2672"/>
<evidence type="ECO:0000313" key="9">
    <source>
        <dbReference type="Proteomes" id="UP000010483"/>
    </source>
</evidence>
<dbReference type="AlphaFoldDB" id="K9YQE7"/>
<comment type="similarity">
    <text evidence="2 7">Belongs to the PsbU family.</text>
</comment>
<dbReference type="InterPro" id="IPR010527">
    <property type="entry name" value="PSII_PsbU"/>
</dbReference>
<protein>
    <recommendedName>
        <fullName evidence="7">Photosystem II extrinsic protein U</fullName>
        <shortName evidence="7">PSII-U</shortName>
        <shortName evidence="7">PsbU</shortName>
    </recommendedName>
    <alternativeName>
        <fullName evidence="7">Photosystem II 12 kDa extrinsic protein</fullName>
        <shortName evidence="7">PS II complex 12 kDa extrinsic protein</shortName>
    </alternativeName>
</protein>
<dbReference type="Gene3D" id="1.10.150.320">
    <property type="entry name" value="Photosystem II 12 kDa extrinsic protein"/>
    <property type="match status" value="1"/>
</dbReference>
<dbReference type="eggNOG" id="COG1555">
    <property type="taxonomic scope" value="Bacteria"/>
</dbReference>
<dbReference type="GO" id="GO:0031676">
    <property type="term" value="C:plasma membrane-derived thylakoid membrane"/>
    <property type="evidence" value="ECO:0007669"/>
    <property type="project" value="UniProtKB-SubCell"/>
</dbReference>
<dbReference type="KEGG" id="csn:Cyast_2672"/>
<keyword evidence="6 7" id="KW-0604">Photosystem II</keyword>
<dbReference type="GO" id="GO:0019898">
    <property type="term" value="C:extrinsic component of membrane"/>
    <property type="evidence" value="ECO:0007669"/>
    <property type="project" value="InterPro"/>
</dbReference>
<evidence type="ECO:0000256" key="7">
    <source>
        <dbReference type="HAMAP-Rule" id="MF_00589"/>
    </source>
</evidence>
<keyword evidence="9" id="KW-1185">Reference proteome</keyword>
<dbReference type="GO" id="GO:0009654">
    <property type="term" value="C:photosystem II oxygen evolving complex"/>
    <property type="evidence" value="ECO:0007669"/>
    <property type="project" value="InterPro"/>
</dbReference>
<keyword evidence="3 7" id="KW-0249">Electron transport</keyword>
<comment type="subcellular location">
    <subcellularLocation>
        <location evidence="7">Cellular thylakoid membrane</location>
        <topology evidence="7">Peripheral membrane protein</topology>
        <orientation evidence="7">Lumenal side</orientation>
    </subcellularLocation>
    <subcellularLocation>
        <location evidence="1">Membrane</location>
        <topology evidence="1">Peripheral membrane protein</topology>
    </subcellularLocation>
</comment>
<reference evidence="9" key="1">
    <citation type="journal article" date="2013" name="Proc. Natl. Acad. Sci. U.S.A.">
        <title>Improving the coverage of the cyanobacterial phylum using diversity-driven genome sequencing.</title>
        <authorList>
            <person name="Shih P.M."/>
            <person name="Wu D."/>
            <person name="Latifi A."/>
            <person name="Axen S.D."/>
            <person name="Fewer D.P."/>
            <person name="Talla E."/>
            <person name="Calteau A."/>
            <person name="Cai F."/>
            <person name="Tandeau de Marsac N."/>
            <person name="Rippka R."/>
            <person name="Herdman M."/>
            <person name="Sivonen K."/>
            <person name="Coursin T."/>
            <person name="Laurent T."/>
            <person name="Goodwin L."/>
            <person name="Nolan M."/>
            <person name="Davenport K.W."/>
            <person name="Han C.S."/>
            <person name="Rubin E.M."/>
            <person name="Eisen J.A."/>
            <person name="Woyke T."/>
            <person name="Gugger M."/>
            <person name="Kerfeld C.A."/>
        </authorList>
    </citation>
    <scope>NUCLEOTIDE SEQUENCE [LARGE SCALE GENOMIC DNA]</scope>
    <source>
        <strain evidence="9">ATCC 29140 / PCC 7202</strain>
    </source>
</reference>
<dbReference type="GO" id="GO:0015979">
    <property type="term" value="P:photosynthesis"/>
    <property type="evidence" value="ECO:0007669"/>
    <property type="project" value="UniProtKB-UniRule"/>
</dbReference>
<evidence type="ECO:0000313" key="8">
    <source>
        <dbReference type="EMBL" id="AFZ48615.1"/>
    </source>
</evidence>
<comment type="subunit">
    <text evidence="7">PSII is composed of 1 copy each of membrane proteins PsbA, PsbB, PsbC, PsbD, PsbE, PsbF, PsbH, PsbI, PsbJ, PsbK, PsbL, PsbM, PsbT, PsbX, PsbY, PsbZ, Psb30/Ycf12, peripheral proteins PsbO, CyanoQ (PsbQ), PsbU, PsbV and a large number of cofactors. It forms dimeric complexes.</text>
</comment>
<dbReference type="HAMAP" id="MF_00589">
    <property type="entry name" value="PSII_PsbU"/>
    <property type="match status" value="1"/>
</dbReference>
<dbReference type="SUPFAM" id="SSF81585">
    <property type="entry name" value="PsbU/PolX domain-like"/>
    <property type="match status" value="1"/>
</dbReference>
<proteinExistence type="inferred from homology"/>
<dbReference type="PATRIC" id="fig|292563.3.peg.2790"/>